<dbReference type="EMBL" id="VNFH01000003">
    <property type="protein sequence ID" value="TVU71970.1"/>
    <property type="molecule type" value="Genomic_DNA"/>
</dbReference>
<dbReference type="GO" id="GO:0005337">
    <property type="term" value="F:nucleoside transmembrane transporter activity"/>
    <property type="evidence" value="ECO:0007669"/>
    <property type="project" value="InterPro"/>
</dbReference>
<evidence type="ECO:0000256" key="7">
    <source>
        <dbReference type="RuleBase" id="RU362018"/>
    </source>
</evidence>
<evidence type="ECO:0000256" key="4">
    <source>
        <dbReference type="ARBA" id="ARBA00022692"/>
    </source>
</evidence>
<keyword evidence="5 7" id="KW-1133">Transmembrane helix</keyword>
<dbReference type="InterPro" id="IPR002668">
    <property type="entry name" value="CNT_N_dom"/>
</dbReference>
<dbReference type="InterPro" id="IPR011657">
    <property type="entry name" value="CNT_C_dom"/>
</dbReference>
<comment type="subcellular location">
    <subcellularLocation>
        <location evidence="1">Cell membrane</location>
        <topology evidence="1">Multi-pass membrane protein</topology>
    </subcellularLocation>
</comment>
<evidence type="ECO:0000256" key="3">
    <source>
        <dbReference type="ARBA" id="ARBA00022475"/>
    </source>
</evidence>
<dbReference type="STRING" id="553385.GCA_000591415_01338"/>
<feature type="transmembrane region" description="Helical" evidence="7">
    <location>
        <begin position="330"/>
        <end position="352"/>
    </location>
</feature>
<feature type="domain" description="Concentrative nucleoside transporter C-terminal" evidence="9">
    <location>
        <begin position="196"/>
        <end position="415"/>
    </location>
</feature>
<feature type="transmembrane region" description="Helical" evidence="7">
    <location>
        <begin position="196"/>
        <end position="216"/>
    </location>
</feature>
<dbReference type="AlphaFoldDB" id="A0A558HS62"/>
<dbReference type="PANTHER" id="PTHR10590:SF4">
    <property type="entry name" value="SOLUTE CARRIER FAMILY 28 MEMBER 3"/>
    <property type="match status" value="1"/>
</dbReference>
<dbReference type="InterPro" id="IPR008276">
    <property type="entry name" value="C_nuclsd_transpt"/>
</dbReference>
<evidence type="ECO:0000259" key="8">
    <source>
        <dbReference type="Pfam" id="PF01773"/>
    </source>
</evidence>
<comment type="caution">
    <text evidence="11">The sequence shown here is derived from an EMBL/GenBank/DDBJ whole genome shotgun (WGS) entry which is preliminary data.</text>
</comment>
<proteinExistence type="inferred from homology"/>
<evidence type="ECO:0000313" key="11">
    <source>
        <dbReference type="EMBL" id="TVU71970.1"/>
    </source>
</evidence>
<dbReference type="GO" id="GO:0015293">
    <property type="term" value="F:symporter activity"/>
    <property type="evidence" value="ECO:0007669"/>
    <property type="project" value="TreeGrafter"/>
</dbReference>
<feature type="transmembrane region" description="Helical" evidence="7">
    <location>
        <begin position="256"/>
        <end position="278"/>
    </location>
</feature>
<evidence type="ECO:0000259" key="10">
    <source>
        <dbReference type="Pfam" id="PF07670"/>
    </source>
</evidence>
<keyword evidence="4 7" id="KW-0812">Transmembrane</keyword>
<feature type="domain" description="Concentrative nucleoside transporter N-terminal" evidence="8">
    <location>
        <begin position="8"/>
        <end position="81"/>
    </location>
</feature>
<dbReference type="Pfam" id="PF01773">
    <property type="entry name" value="Nucleos_tra2_N"/>
    <property type="match status" value="1"/>
</dbReference>
<feature type="transmembrane region" description="Helical" evidence="7">
    <location>
        <begin position="6"/>
        <end position="22"/>
    </location>
</feature>
<feature type="domain" description="Nucleoside transporter/FeoB GTPase Gate" evidence="10">
    <location>
        <begin position="93"/>
        <end position="191"/>
    </location>
</feature>
<feature type="transmembrane region" description="Helical" evidence="7">
    <location>
        <begin position="168"/>
        <end position="190"/>
    </location>
</feature>
<dbReference type="GO" id="GO:0005886">
    <property type="term" value="C:plasma membrane"/>
    <property type="evidence" value="ECO:0007669"/>
    <property type="project" value="UniProtKB-SubCell"/>
</dbReference>
<keyword evidence="7" id="KW-0813">Transport</keyword>
<dbReference type="Proteomes" id="UP000319941">
    <property type="component" value="Unassembled WGS sequence"/>
</dbReference>
<dbReference type="Pfam" id="PF07662">
    <property type="entry name" value="Nucleos_tra2_C"/>
    <property type="match status" value="1"/>
</dbReference>
<keyword evidence="6 7" id="KW-0472">Membrane</keyword>
<sequence length="422" mass="43172">MNPLMSLVGMASLILIAVALSSNRRAIRLRTVGGAFAIQLAIGAFVLYTPFGKDVLAAVSGGVSQVVNYADQGISFLFGSLANPGSSVGFIFAIKVLPIIIFFSSLIAVLYYLGIMQWVIRLLGGGLQRLLGTSRTESLSATANIFVGQTEAPLVVKPYLASMTRSELFAVMCGGLASVAGSVLGGYAALGIPMEYLVAASFMAAPGGLLFAKLLLPETQKPDDSIAVADATLKDDDAPSNVLDAAASGASSGLKLAANVGAMLLAFIALIGLINGILGGVGGWFGMGSLSLDMILGWLFSPLAFLLGVPWSEATLAGSFIGQKLVVNEFVAYINLAPYLSGDTLVAATGAIMTPYTMAVLSFALCGFANLSSIAILLGGLGSLAPTRRHEIASLGLKAVLAGTLSNLMSAAIAGFFLALAA</sequence>
<dbReference type="InterPro" id="IPR011642">
    <property type="entry name" value="Gate_dom"/>
</dbReference>
<feature type="transmembrane region" description="Helical" evidence="7">
    <location>
        <begin position="399"/>
        <end position="421"/>
    </location>
</feature>
<evidence type="ECO:0000259" key="9">
    <source>
        <dbReference type="Pfam" id="PF07662"/>
    </source>
</evidence>
<dbReference type="RefSeq" id="WP_024951546.1">
    <property type="nucleotide sequence ID" value="NZ_CAWOWR010000087.1"/>
</dbReference>
<dbReference type="Pfam" id="PF07670">
    <property type="entry name" value="Gate"/>
    <property type="match status" value="1"/>
</dbReference>
<dbReference type="NCBIfam" id="TIGR00804">
    <property type="entry name" value="nupC"/>
    <property type="match status" value="1"/>
</dbReference>
<reference evidence="11 12" key="1">
    <citation type="submission" date="2019-07" db="EMBL/GenBank/DDBJ databases">
        <title>Diversity of Bacteria from Kongsfjorden, Arctic.</title>
        <authorList>
            <person name="Yu Y."/>
        </authorList>
    </citation>
    <scope>NUCLEOTIDE SEQUENCE [LARGE SCALE GENOMIC DNA]</scope>
    <source>
        <strain evidence="11 12">SM1923</strain>
    </source>
</reference>
<name>A0A558HS62_9GAMM</name>
<evidence type="ECO:0000256" key="2">
    <source>
        <dbReference type="ARBA" id="ARBA00009033"/>
    </source>
</evidence>
<evidence type="ECO:0000256" key="6">
    <source>
        <dbReference type="ARBA" id="ARBA00023136"/>
    </source>
</evidence>
<gene>
    <name evidence="11" type="ORF">FQP86_05440</name>
</gene>
<feature type="transmembrane region" description="Helical" evidence="7">
    <location>
        <begin position="29"/>
        <end position="48"/>
    </location>
</feature>
<organism evidence="11 12">
    <name type="scientific">Cobetia crustatorum</name>
    <dbReference type="NCBI Taxonomy" id="553385"/>
    <lineage>
        <taxon>Bacteria</taxon>
        <taxon>Pseudomonadati</taxon>
        <taxon>Pseudomonadota</taxon>
        <taxon>Gammaproteobacteria</taxon>
        <taxon>Oceanospirillales</taxon>
        <taxon>Halomonadaceae</taxon>
        <taxon>Cobetia</taxon>
    </lineage>
</organism>
<dbReference type="OrthoDB" id="9766455at2"/>
<evidence type="ECO:0000313" key="12">
    <source>
        <dbReference type="Proteomes" id="UP000319941"/>
    </source>
</evidence>
<evidence type="ECO:0000256" key="1">
    <source>
        <dbReference type="ARBA" id="ARBA00004651"/>
    </source>
</evidence>
<keyword evidence="12" id="KW-1185">Reference proteome</keyword>
<feature type="transmembrane region" description="Helical" evidence="7">
    <location>
        <begin position="284"/>
        <end position="309"/>
    </location>
</feature>
<protein>
    <recommendedName>
        <fullName evidence="7">Nucleoside permease</fullName>
    </recommendedName>
</protein>
<accession>A0A558HS62</accession>
<dbReference type="InterPro" id="IPR018270">
    <property type="entry name" value="C_nuclsd_transpt_met_bac"/>
</dbReference>
<evidence type="ECO:0000256" key="5">
    <source>
        <dbReference type="ARBA" id="ARBA00022989"/>
    </source>
</evidence>
<keyword evidence="3" id="KW-1003">Cell membrane</keyword>
<feature type="transmembrane region" description="Helical" evidence="7">
    <location>
        <begin position="90"/>
        <end position="113"/>
    </location>
</feature>
<feature type="transmembrane region" description="Helical" evidence="7">
    <location>
        <begin position="358"/>
        <end position="378"/>
    </location>
</feature>
<dbReference type="PANTHER" id="PTHR10590">
    <property type="entry name" value="SODIUM/NUCLEOSIDE COTRANSPORTER"/>
    <property type="match status" value="1"/>
</dbReference>
<comment type="similarity">
    <text evidence="2 7">Belongs to the concentrative nucleoside transporter (CNT) (TC 2.A.41) family.</text>
</comment>